<dbReference type="InterPro" id="IPR031841">
    <property type="entry name" value="Endopep_inhib"/>
</dbReference>
<organism evidence="3 4">
    <name type="scientific">Clostridium estertheticum subsp. estertheticum</name>
    <dbReference type="NCBI Taxonomy" id="1552"/>
    <lineage>
        <taxon>Bacteria</taxon>
        <taxon>Bacillati</taxon>
        <taxon>Bacillota</taxon>
        <taxon>Clostridia</taxon>
        <taxon>Eubacteriales</taxon>
        <taxon>Clostridiaceae</taxon>
        <taxon>Clostridium</taxon>
    </lineage>
</organism>
<evidence type="ECO:0000313" key="3">
    <source>
        <dbReference type="EMBL" id="APC41922.1"/>
    </source>
</evidence>
<accession>A0A1J0GKL0</accession>
<dbReference type="KEGG" id="ceu:A7L45_18560"/>
<dbReference type="Proteomes" id="UP000182569">
    <property type="component" value="Chromosome"/>
</dbReference>
<keyword evidence="4" id="KW-1185">Reference proteome</keyword>
<dbReference type="Pfam" id="PF16800">
    <property type="entry name" value="Endopep_inhib"/>
    <property type="match status" value="1"/>
</dbReference>
<dbReference type="InterPro" id="IPR053749">
    <property type="entry name" value="TA_system-associated_sf"/>
</dbReference>
<protein>
    <recommendedName>
        <fullName evidence="2">Prolow-density lipoprotein receptor-related protein 1-like beta-propeller domain-containing protein</fullName>
    </recommendedName>
</protein>
<gene>
    <name evidence="3" type="ORF">A7L45_18560</name>
</gene>
<reference evidence="4" key="1">
    <citation type="journal article" date="2016" name="Front. Microbiol.">
        <title>Complete Genome Sequence of Clostridium estertheticum DSM 8809, a Microbe Identified in Spoiled Vacuum Packed Beef.</title>
        <authorList>
            <person name="Yu Z."/>
            <person name="Gunn L."/>
            <person name="Brennan E."/>
            <person name="Reid R."/>
            <person name="Wall P.G."/>
            <person name="Gaora O.P."/>
            <person name="Hurley D."/>
            <person name="Bolton D."/>
            <person name="Fanning S."/>
        </authorList>
    </citation>
    <scope>NUCLEOTIDE SEQUENCE [LARGE SCALE GENOMIC DNA]</scope>
    <source>
        <strain evidence="4">DSM 8809</strain>
    </source>
</reference>
<dbReference type="PROSITE" id="PS50005">
    <property type="entry name" value="TPR"/>
    <property type="match status" value="1"/>
</dbReference>
<dbReference type="AlphaFoldDB" id="A0A1J0GKL0"/>
<feature type="domain" description="Prolow-density lipoprotein receptor-related protein 1-like beta-propeller" evidence="2">
    <location>
        <begin position="186"/>
        <end position="437"/>
    </location>
</feature>
<evidence type="ECO:0000259" key="2">
    <source>
        <dbReference type="Pfam" id="PF16472"/>
    </source>
</evidence>
<dbReference type="OrthoDB" id="1874702at2"/>
<proteinExistence type="predicted"/>
<dbReference type="EMBL" id="CP015756">
    <property type="protein sequence ID" value="APC41922.1"/>
    <property type="molecule type" value="Genomic_DNA"/>
</dbReference>
<evidence type="ECO:0000256" key="1">
    <source>
        <dbReference type="PROSITE-ProRule" id="PRU00339"/>
    </source>
</evidence>
<dbReference type="Gene3D" id="3.10.450.420">
    <property type="match status" value="1"/>
</dbReference>
<sequence>MKKNIKIIFSIVVVLVIGIGAYGKYTDYKVNNDIKKIISIQNQKSEAEVIRDYNLLLFKYKNNSKVYVALNNYYISKDKLDKAIDAIYKGLEQNKNTKLLTQVLLQDMQNATLQEGYLRVIKGSSIASSDKIPVKTKDGTTVFLELDMDTNKIDTSKEGFTELKGKEKYTGTAISVGVETLEFTGNTMGNNLIGGKMAFKDGWIYFRDPVRHSLCKMREDLSGEIQLDEKAEPSFINIKDNNIYFIDSKSGKYCSLVKTDLDGKNKQVIRQNASYDYIVGDNIYYTETTGEHNGWQIVRLNKMNFKFEDVEKNISTNMGYISVINSKYNYSYNKNGGFIAAGKNKPTWGFGDTINYKNLTSAEVYKGEVYGNIGNASQDKIGFGKLDIENNTQNIMIENVENFNCIGNEIYYINEDGIFRASVDGTNNIKLMDIDAKPYEVSLYSIANNMYVYSNEIKIVKKDKQETVVKTNVPDIKNEGIIKFCNDANKSISDIISKRRLDQIQTGSTFYVGLDEPYSSKEKIKVALSKYFTKAYVGKFMGGQTFVIKDGKLYMIAGDSGVGAGYIYTTIQNRLNKGKVIQAVSNGIYYDDESDTENGDIKLMIEDGKWKIDSFRSVIN</sequence>
<evidence type="ECO:0000313" key="4">
    <source>
        <dbReference type="Proteomes" id="UP000182569"/>
    </source>
</evidence>
<dbReference type="InterPro" id="IPR032485">
    <property type="entry name" value="LRP1-like_beta_prop"/>
</dbReference>
<feature type="repeat" description="TPR" evidence="1">
    <location>
        <begin position="64"/>
        <end position="97"/>
    </location>
</feature>
<dbReference type="Pfam" id="PF16472">
    <property type="entry name" value="DUF5050"/>
    <property type="match status" value="1"/>
</dbReference>
<dbReference type="RefSeq" id="WP_071614215.1">
    <property type="nucleotide sequence ID" value="NZ_CP015756.1"/>
</dbReference>
<name>A0A1J0GKL0_9CLOT</name>
<keyword evidence="1" id="KW-0802">TPR repeat</keyword>
<dbReference type="InterPro" id="IPR019734">
    <property type="entry name" value="TPR_rpt"/>
</dbReference>